<organism evidence="1">
    <name type="scientific">marine metagenome</name>
    <dbReference type="NCBI Taxonomy" id="408172"/>
    <lineage>
        <taxon>unclassified sequences</taxon>
        <taxon>metagenomes</taxon>
        <taxon>ecological metagenomes</taxon>
    </lineage>
</organism>
<protein>
    <submittedName>
        <fullName evidence="1">Uncharacterized protein</fullName>
    </submittedName>
</protein>
<gene>
    <name evidence="1" type="ORF">METZ01_LOCUS80175</name>
</gene>
<dbReference type="EMBL" id="UINC01006404">
    <property type="protein sequence ID" value="SVA27321.1"/>
    <property type="molecule type" value="Genomic_DNA"/>
</dbReference>
<name>A0A381UHZ4_9ZZZZ</name>
<dbReference type="AlphaFoldDB" id="A0A381UHZ4"/>
<proteinExistence type="predicted"/>
<reference evidence="1" key="1">
    <citation type="submission" date="2018-05" db="EMBL/GenBank/DDBJ databases">
        <authorList>
            <person name="Lanie J.A."/>
            <person name="Ng W.-L."/>
            <person name="Kazmierczak K.M."/>
            <person name="Andrzejewski T.M."/>
            <person name="Davidsen T.M."/>
            <person name="Wayne K.J."/>
            <person name="Tettelin H."/>
            <person name="Glass J.I."/>
            <person name="Rusch D."/>
            <person name="Podicherti R."/>
            <person name="Tsui H.-C.T."/>
            <person name="Winkler M.E."/>
        </authorList>
    </citation>
    <scope>NUCLEOTIDE SEQUENCE</scope>
</reference>
<accession>A0A381UHZ4</accession>
<sequence>MDFFLPTKRGVTMDGKITISLSGKSGFELLKVIGMNMAT</sequence>
<evidence type="ECO:0000313" key="1">
    <source>
        <dbReference type="EMBL" id="SVA27321.1"/>
    </source>
</evidence>